<comment type="caution">
    <text evidence="2">The sequence shown here is derived from an EMBL/GenBank/DDBJ whole genome shotgun (WGS) entry which is preliminary data.</text>
</comment>
<dbReference type="SMART" id="SM00028">
    <property type="entry name" value="TPR"/>
    <property type="match status" value="2"/>
</dbReference>
<dbReference type="InterPro" id="IPR011990">
    <property type="entry name" value="TPR-like_helical_dom_sf"/>
</dbReference>
<dbReference type="InterPro" id="IPR019734">
    <property type="entry name" value="TPR_rpt"/>
</dbReference>
<keyword evidence="3" id="KW-1185">Reference proteome</keyword>
<name>A0ABV7IBZ2_9RHOB</name>
<keyword evidence="1" id="KW-0802">TPR repeat</keyword>
<feature type="repeat" description="TPR" evidence="1">
    <location>
        <begin position="224"/>
        <end position="257"/>
    </location>
</feature>
<dbReference type="EMBL" id="JBHRTE010000039">
    <property type="protein sequence ID" value="MFC3168117.1"/>
    <property type="molecule type" value="Genomic_DNA"/>
</dbReference>
<evidence type="ECO:0000313" key="2">
    <source>
        <dbReference type="EMBL" id="MFC3168117.1"/>
    </source>
</evidence>
<sequence>MVPAIREVSRRFRTVIVYGGSMGVYAALKYGNLLEADHAIAFSPQYTLDPEVEQEKIYNRHFRPELHAGMQIATLDVCRNATVFYDTRHRADTQRVGLIRKQAPWITEIALPNTGHSCVQVFAGTANMKALFDSTIAADTAAIRRTARALRVKSVLRYVTTATAAIPRDPDLARRISAKSPVPIPEVLAAELDFKLAVHHVKARNLAAAHEAAMSAVSLQPQKSHHHRLIGQIHFLRKDWTAALQAYDEALKADPRDILALVAKANIYNHTGDRENVVGHLSAAADIDAAHPALKTARDRIEADWRRIDA</sequence>
<dbReference type="Proteomes" id="UP001595557">
    <property type="component" value="Unassembled WGS sequence"/>
</dbReference>
<protein>
    <submittedName>
        <fullName evidence="2">Tetratricopeptide repeat protein</fullName>
    </submittedName>
</protein>
<evidence type="ECO:0000313" key="3">
    <source>
        <dbReference type="Proteomes" id="UP001595557"/>
    </source>
</evidence>
<evidence type="ECO:0000256" key="1">
    <source>
        <dbReference type="PROSITE-ProRule" id="PRU00339"/>
    </source>
</evidence>
<accession>A0ABV7IBZ2</accession>
<dbReference type="SUPFAM" id="SSF48452">
    <property type="entry name" value="TPR-like"/>
    <property type="match status" value="1"/>
</dbReference>
<dbReference type="Pfam" id="PF13432">
    <property type="entry name" value="TPR_16"/>
    <property type="match status" value="1"/>
</dbReference>
<dbReference type="PROSITE" id="PS50005">
    <property type="entry name" value="TPR"/>
    <property type="match status" value="1"/>
</dbReference>
<gene>
    <name evidence="2" type="ORF">ACFOD7_08655</name>
</gene>
<reference evidence="3" key="1">
    <citation type="journal article" date="2019" name="Int. J. Syst. Evol. Microbiol.">
        <title>The Global Catalogue of Microorganisms (GCM) 10K type strain sequencing project: providing services to taxonomists for standard genome sequencing and annotation.</title>
        <authorList>
            <consortium name="The Broad Institute Genomics Platform"/>
            <consortium name="The Broad Institute Genome Sequencing Center for Infectious Disease"/>
            <person name="Wu L."/>
            <person name="Ma J."/>
        </authorList>
    </citation>
    <scope>NUCLEOTIDE SEQUENCE [LARGE SCALE GENOMIC DNA]</scope>
    <source>
        <strain evidence="3">KCTC 52239</strain>
    </source>
</reference>
<proteinExistence type="predicted"/>
<dbReference type="RefSeq" id="WP_207470817.1">
    <property type="nucleotide sequence ID" value="NZ_JAFNAW010000053.1"/>
</dbReference>
<organism evidence="2 3">
    <name type="scientific">Paracoccus fontiphilus</name>
    <dbReference type="NCBI Taxonomy" id="1815556"/>
    <lineage>
        <taxon>Bacteria</taxon>
        <taxon>Pseudomonadati</taxon>
        <taxon>Pseudomonadota</taxon>
        <taxon>Alphaproteobacteria</taxon>
        <taxon>Rhodobacterales</taxon>
        <taxon>Paracoccaceae</taxon>
        <taxon>Paracoccus</taxon>
    </lineage>
</organism>
<dbReference type="Gene3D" id="1.25.40.10">
    <property type="entry name" value="Tetratricopeptide repeat domain"/>
    <property type="match status" value="1"/>
</dbReference>